<evidence type="ECO:0000256" key="1">
    <source>
        <dbReference type="SAM" id="SignalP"/>
    </source>
</evidence>
<keyword evidence="3" id="KW-1185">Reference proteome</keyword>
<proteinExistence type="predicted"/>
<dbReference type="InterPro" id="IPR006311">
    <property type="entry name" value="TAT_signal"/>
</dbReference>
<sequence length="234" mass="22788">MRIRRTLAAVALVAAAAPAAGTIAPAQAADHATAPATTTAVAVLTHTSPGGPNVSVGDVLAADLAAGTTANFSSSATGTTGIKCATSAFSATVLTNPTAQGVATESLNTQTFGSCTSNVIGVTGVQSITVNNLAYVNSVSDAAGYPVSLGPGTAGPVQTTVVLRTILGTITCVYRATGGLAGTTNNTGQTIGFGAQPLPKSSGPSTCFPVGYFTATYGPVRDVSVAGSPVVLVN</sequence>
<accession>A0ABN1YHN7</accession>
<feature type="signal peptide" evidence="1">
    <location>
        <begin position="1"/>
        <end position="28"/>
    </location>
</feature>
<gene>
    <name evidence="2" type="ORF">GCM10009639_67620</name>
</gene>
<evidence type="ECO:0000313" key="2">
    <source>
        <dbReference type="EMBL" id="GAA1414013.1"/>
    </source>
</evidence>
<organism evidence="2 3">
    <name type="scientific">Kitasatospora putterlickiae</name>
    <dbReference type="NCBI Taxonomy" id="221725"/>
    <lineage>
        <taxon>Bacteria</taxon>
        <taxon>Bacillati</taxon>
        <taxon>Actinomycetota</taxon>
        <taxon>Actinomycetes</taxon>
        <taxon>Kitasatosporales</taxon>
        <taxon>Streptomycetaceae</taxon>
        <taxon>Kitasatospora</taxon>
    </lineage>
</organism>
<feature type="chain" id="PRO_5046024932" description="Tat pathway signal sequence domain protein" evidence="1">
    <location>
        <begin position="29"/>
        <end position="234"/>
    </location>
</feature>
<name>A0ABN1YHN7_9ACTN</name>
<dbReference type="EMBL" id="BAAAKJ010000474">
    <property type="protein sequence ID" value="GAA1414013.1"/>
    <property type="molecule type" value="Genomic_DNA"/>
</dbReference>
<evidence type="ECO:0000313" key="3">
    <source>
        <dbReference type="Proteomes" id="UP001499863"/>
    </source>
</evidence>
<keyword evidence="1" id="KW-0732">Signal</keyword>
<protein>
    <recommendedName>
        <fullName evidence="4">Tat pathway signal sequence domain protein</fullName>
    </recommendedName>
</protein>
<dbReference type="Proteomes" id="UP001499863">
    <property type="component" value="Unassembled WGS sequence"/>
</dbReference>
<dbReference type="RefSeq" id="WP_344345058.1">
    <property type="nucleotide sequence ID" value="NZ_BAAAKJ010000474.1"/>
</dbReference>
<reference evidence="2 3" key="1">
    <citation type="journal article" date="2019" name="Int. J. Syst. Evol. Microbiol.">
        <title>The Global Catalogue of Microorganisms (GCM) 10K type strain sequencing project: providing services to taxonomists for standard genome sequencing and annotation.</title>
        <authorList>
            <consortium name="The Broad Institute Genomics Platform"/>
            <consortium name="The Broad Institute Genome Sequencing Center for Infectious Disease"/>
            <person name="Wu L."/>
            <person name="Ma J."/>
        </authorList>
    </citation>
    <scope>NUCLEOTIDE SEQUENCE [LARGE SCALE GENOMIC DNA]</scope>
    <source>
        <strain evidence="2 3">JCM 12393</strain>
    </source>
</reference>
<comment type="caution">
    <text evidence="2">The sequence shown here is derived from an EMBL/GenBank/DDBJ whole genome shotgun (WGS) entry which is preliminary data.</text>
</comment>
<evidence type="ECO:0008006" key="4">
    <source>
        <dbReference type="Google" id="ProtNLM"/>
    </source>
</evidence>
<dbReference type="PROSITE" id="PS51318">
    <property type="entry name" value="TAT"/>
    <property type="match status" value="1"/>
</dbReference>